<protein>
    <recommendedName>
        <fullName evidence="3">Integrase catalytic domain-containing protein</fullName>
    </recommendedName>
</protein>
<dbReference type="CDD" id="cd01647">
    <property type="entry name" value="RT_LTR"/>
    <property type="match status" value="1"/>
</dbReference>
<evidence type="ECO:0000256" key="1">
    <source>
        <dbReference type="ARBA" id="ARBA00023268"/>
    </source>
</evidence>
<gene>
    <name evidence="4" type="ORF">ISN44_Un136g000020</name>
</gene>
<dbReference type="InterPro" id="IPR001584">
    <property type="entry name" value="Integrase_cat-core"/>
</dbReference>
<dbReference type="InterPro" id="IPR050951">
    <property type="entry name" value="Retrovirus_Pol_polyprotein"/>
</dbReference>
<dbReference type="Pfam" id="PF17921">
    <property type="entry name" value="Integrase_H2C2"/>
    <property type="match status" value="1"/>
</dbReference>
<evidence type="ECO:0000313" key="4">
    <source>
        <dbReference type="EMBL" id="KAG7529509.1"/>
    </source>
</evidence>
<feature type="compositionally biased region" description="Polar residues" evidence="2">
    <location>
        <begin position="469"/>
        <end position="479"/>
    </location>
</feature>
<dbReference type="PANTHER" id="PTHR37984:SF5">
    <property type="entry name" value="PROTEIN NYNRIN-LIKE"/>
    <property type="match status" value="1"/>
</dbReference>
<feature type="region of interest" description="Disordered" evidence="2">
    <location>
        <begin position="1331"/>
        <end position="1379"/>
    </location>
</feature>
<evidence type="ECO:0000259" key="3">
    <source>
        <dbReference type="PROSITE" id="PS50994"/>
    </source>
</evidence>
<dbReference type="InterPro" id="IPR004312">
    <property type="entry name" value="ATHILA_Orf1_C"/>
</dbReference>
<dbReference type="PANTHER" id="PTHR37984">
    <property type="entry name" value="PROTEIN CBG26694"/>
    <property type="match status" value="1"/>
</dbReference>
<keyword evidence="5" id="KW-1185">Reference proteome</keyword>
<dbReference type="Pfam" id="PF00078">
    <property type="entry name" value="RVT_1"/>
    <property type="match status" value="1"/>
</dbReference>
<dbReference type="PROSITE" id="PS50994">
    <property type="entry name" value="INTEGRASE"/>
    <property type="match status" value="1"/>
</dbReference>
<reference evidence="4 5" key="1">
    <citation type="submission" date="2020-12" db="EMBL/GenBank/DDBJ databases">
        <title>Concerted genomic and epigenomic changes stabilize Arabidopsis allopolyploids.</title>
        <authorList>
            <person name="Chen Z."/>
        </authorList>
    </citation>
    <scope>NUCLEOTIDE SEQUENCE [LARGE SCALE GENOMIC DNA]</scope>
    <source>
        <strain evidence="4">As9502</strain>
        <tissue evidence="4">Leaf</tissue>
    </source>
</reference>
<feature type="region of interest" description="Disordered" evidence="2">
    <location>
        <begin position="464"/>
        <end position="494"/>
    </location>
</feature>
<keyword evidence="1" id="KW-0511">Multifunctional enzyme</keyword>
<sequence>MVASTGTSSYQRECPQHGFQERQLIYLFYKGIDKPYRSQLDAASYCNFMTRTTSEALLLITYALTCLSTQEVDIEQRISVEIATASKETPVSAISAPIQAPPPPSSETIMELMLAQLLAGLTKLDSKYDSLSTDLNSKNDNLRSHISNLSPTSASINAVTLRSAKQLNPILQRERSAQPSSFPIAEKKSVSIDTPRYRSTPITLDDSVFPLSSGIDNFAVEEETIPDGVDRHPAPVDRHRARSDSVQIPAETKSANRRISFSKSPKKSRQALDDVRCKAMIDNLIVEMSLVEAIHLSPTIRSVNLMPRSVAMRLGYSNLEHTFITLVLAVRSTRIKDGILIDAPVMIRKSMIPTDFVVLPNEKEPKDPLILGRSFLHTAGAIIDVREGRIGLNVGDLTMQFDMNTLVKKPIIEDHWTTRSSRRHHHFTSPLDRLAEYHQERHSTTSLDPEVECLHLHHLTITRPHHSTPRPSVFTSITRSPPDHTTLPGSRVSPSPPLDYILDCELQSLFHSAINQTLERKEEKKTPAIRSTSNSTTWVEYKDSADLDSETSTYTKLLDETEHVMQLTVEEALPSVTPTPTTNSDYDPAKAPKIDLKPLPVGLRYTFLGENSTYPVIVNASLNPAELTLLLSKLRNHRKALGSSLDDIAFISPDVCMHRIHLEDESKSSVEHQRRLNPNLKEVVKNDIMKLLEAGIIYRISHSNLIPIHPDDQEKTTFTCPYGTFAYRRMPFSLCNAPATFYRGMMSIFTNMIEDIMEVFMDDFSVYESSFEDCLENLCKVLARCEEKHLVLNWEKYHFMVQDGIVLGHRISKHGIEVDRANIEVMTSLQAPDNVKAVRISLDMLYINQVLISAPIVQPPDWDLPFEVMCDASDSAVGVVLGQRKDKKLHAIYYASRTLDDAQRNYETTEKELLAVVFAFEKFISYLVGTKGIEFDIEVREKKGVENGVAHHLSRIRIDDDVPINNFLPEENIYMIDTVEEDDCKCDELQNRVSVSIDTPSMSIDTHISEEVDIRSCAMVLIDTGTVDRHPSESTKNWSPTENCAVTAVEKDYPWRCIAATEVPHILSHCHSSNYDGHFATFKTVSKVLQAGFWWLTMFRDAQKFISQCDPCQRRGKISKRNEMPQKFILEVEVFDCWGIDFMGPFPPSNKNLYILVAVDYVPKWVEVIASLKNNSAVVMKLFNSIIFPHFEVPCIVISDGGKHFNNKILAKLLLQYGVQHRVATPYHPQTSGQVEVSNTQIKEILEKTVGKAKKEWSYKLDDALWVYRTAFKTPLGTTPFHLLYAGERRLIQLNELDEIRIHAYDNSKHYKERTKAYHDMKILTRTFVPNDQVPTQSTRKRRQGRAFLHPPPPPISFSTAADLRPSQPQPQAAAPQPPVYQFPWPKLPKERIPSQREGALIFFVRGVRYSLPLRELCDIYGFDNDLTGVALPGQFKDAQIFWSRFSNGIYDSKDAVHSEIRHLVLRYLVRLISSTLFCKMEPGKMRLSELLLLYHVVHDFFPDSLGFEEVDRDVNFGAVFAHHLVSLKTKPFTGRGKKLERVGSLLTPIFEHFRISFEGEEVNTTRYFGCFWSSKRGETEQKVRMPNDAFNKSTLSQPRSPARANHSIATPEKLAAQFHSIGKPEESPHQNHSITRRLICSFCTQPDKLRTKKRRKPEATTRSPPHDIHSIARDSLDHRVAGPFNLVFTAFHSIARQSL</sequence>
<dbReference type="OrthoDB" id="10055717at2759"/>
<evidence type="ECO:0000313" key="5">
    <source>
        <dbReference type="Proteomes" id="UP000694251"/>
    </source>
</evidence>
<accession>A0A8T1XAM1</accession>
<dbReference type="Pfam" id="PF17919">
    <property type="entry name" value="RT_RNaseH_2"/>
    <property type="match status" value="1"/>
</dbReference>
<dbReference type="Pfam" id="PF00665">
    <property type="entry name" value="rve"/>
    <property type="match status" value="1"/>
</dbReference>
<dbReference type="InterPro" id="IPR000477">
    <property type="entry name" value="RT_dom"/>
</dbReference>
<name>A0A8T1XAM1_ARASU</name>
<comment type="caution">
    <text evidence="4">The sequence shown here is derived from an EMBL/GenBank/DDBJ whole genome shotgun (WGS) entry which is preliminary data.</text>
</comment>
<feature type="domain" description="Integrase catalytic" evidence="3">
    <location>
        <begin position="1121"/>
        <end position="1288"/>
    </location>
</feature>
<proteinExistence type="predicted"/>
<feature type="region of interest" description="Disordered" evidence="2">
    <location>
        <begin position="1651"/>
        <end position="1672"/>
    </location>
</feature>
<dbReference type="Pfam" id="PF03078">
    <property type="entry name" value="ATHILA"/>
    <property type="match status" value="1"/>
</dbReference>
<dbReference type="GO" id="GO:0003824">
    <property type="term" value="F:catalytic activity"/>
    <property type="evidence" value="ECO:0007669"/>
    <property type="project" value="UniProtKB-KW"/>
</dbReference>
<dbReference type="FunFam" id="3.10.20.370:FF:000001">
    <property type="entry name" value="Retrovirus-related Pol polyprotein from transposon 17.6-like protein"/>
    <property type="match status" value="1"/>
</dbReference>
<dbReference type="CDD" id="cd00303">
    <property type="entry name" value="retropepsin_like"/>
    <property type="match status" value="1"/>
</dbReference>
<dbReference type="InterPro" id="IPR041588">
    <property type="entry name" value="Integrase_H2C2"/>
</dbReference>
<dbReference type="CDD" id="cd09274">
    <property type="entry name" value="RNase_HI_RT_Ty3"/>
    <property type="match status" value="1"/>
</dbReference>
<dbReference type="GO" id="GO:0015074">
    <property type="term" value="P:DNA integration"/>
    <property type="evidence" value="ECO:0007669"/>
    <property type="project" value="InterPro"/>
</dbReference>
<dbReference type="InterPro" id="IPR041577">
    <property type="entry name" value="RT_RNaseH_2"/>
</dbReference>
<evidence type="ECO:0000256" key="2">
    <source>
        <dbReference type="SAM" id="MobiDB-lite"/>
    </source>
</evidence>
<organism evidence="4 5">
    <name type="scientific">Arabidopsis suecica</name>
    <name type="common">Swedish thale-cress</name>
    <name type="synonym">Cardaminopsis suecica</name>
    <dbReference type="NCBI Taxonomy" id="45249"/>
    <lineage>
        <taxon>Eukaryota</taxon>
        <taxon>Viridiplantae</taxon>
        <taxon>Streptophyta</taxon>
        <taxon>Embryophyta</taxon>
        <taxon>Tracheophyta</taxon>
        <taxon>Spermatophyta</taxon>
        <taxon>Magnoliopsida</taxon>
        <taxon>eudicotyledons</taxon>
        <taxon>Gunneridae</taxon>
        <taxon>Pentapetalae</taxon>
        <taxon>rosids</taxon>
        <taxon>malvids</taxon>
        <taxon>Brassicales</taxon>
        <taxon>Brassicaceae</taxon>
        <taxon>Camelineae</taxon>
        <taxon>Arabidopsis</taxon>
    </lineage>
</organism>
<dbReference type="Proteomes" id="UP000694251">
    <property type="component" value="Unassembled WGS sequence"/>
</dbReference>
<dbReference type="EMBL" id="JAEFBJ010000136">
    <property type="protein sequence ID" value="KAG7529509.1"/>
    <property type="molecule type" value="Genomic_DNA"/>
</dbReference>